<evidence type="ECO:0000313" key="4">
    <source>
        <dbReference type="EMBL" id="GAE27012.1"/>
    </source>
</evidence>
<protein>
    <submittedName>
        <fullName evidence="4">Uncharacterized protein</fullName>
    </submittedName>
</protein>
<keyword evidence="1" id="KW-0489">Methyltransferase</keyword>
<gene>
    <name evidence="4" type="ORF">JCM9140_3122</name>
</gene>
<keyword evidence="3" id="KW-0680">Restriction system</keyword>
<dbReference type="GO" id="GO:0032259">
    <property type="term" value="P:methylation"/>
    <property type="evidence" value="ECO:0007669"/>
    <property type="project" value="UniProtKB-KW"/>
</dbReference>
<evidence type="ECO:0000313" key="5">
    <source>
        <dbReference type="Proteomes" id="UP000018890"/>
    </source>
</evidence>
<keyword evidence="2" id="KW-0808">Transferase</keyword>
<dbReference type="RefSeq" id="WP_034747553.1">
    <property type="nucleotide sequence ID" value="NZ_BAUT01000037.1"/>
</dbReference>
<dbReference type="AlphaFoldDB" id="W4Q4U6"/>
<dbReference type="Pfam" id="PF00145">
    <property type="entry name" value="DNA_methylase"/>
    <property type="match status" value="1"/>
</dbReference>
<name>W4Q4U6_9BACI</name>
<dbReference type="InterPro" id="IPR001525">
    <property type="entry name" value="C5_MeTfrase"/>
</dbReference>
<dbReference type="STRING" id="1236970.JCM9140_3122"/>
<comment type="caution">
    <text evidence="4">The sequence shown here is derived from an EMBL/GenBank/DDBJ whole genome shotgun (WGS) entry which is preliminary data.</text>
</comment>
<accession>W4Q4U6</accession>
<dbReference type="Proteomes" id="UP000018890">
    <property type="component" value="Unassembled WGS sequence"/>
</dbReference>
<dbReference type="GO" id="GO:0008168">
    <property type="term" value="F:methyltransferase activity"/>
    <property type="evidence" value="ECO:0007669"/>
    <property type="project" value="UniProtKB-KW"/>
</dbReference>
<dbReference type="OrthoDB" id="9813719at2"/>
<keyword evidence="5" id="KW-1185">Reference proteome</keyword>
<sequence length="233" mass="25579">MKKPKLLDLFCKAGGCSAGYKKAGFEVVGVDINPQPNYPFEFIQADAIEILKDHEFISQFSAIAASPPCQAHSKARGLSEARNGGKYGDHLDLIPETRELLIKTGKPYIIENVAGSTLINPIKLFGSQFKNLYTQRERWFESNIPLQEPVIDRSKMKTPSAGNGIGEDGSISICGNGGVRGLNSKQIVLYWGFAMGGIDWMNRAELAEAIPPAYTEFLGKQLLEYVVSIHKVS</sequence>
<proteinExistence type="predicted"/>
<dbReference type="GO" id="GO:0009307">
    <property type="term" value="P:DNA restriction-modification system"/>
    <property type="evidence" value="ECO:0007669"/>
    <property type="project" value="UniProtKB-KW"/>
</dbReference>
<evidence type="ECO:0000256" key="1">
    <source>
        <dbReference type="ARBA" id="ARBA00022603"/>
    </source>
</evidence>
<evidence type="ECO:0000256" key="3">
    <source>
        <dbReference type="ARBA" id="ARBA00022747"/>
    </source>
</evidence>
<organism evidence="4 5">
    <name type="scientific">Halalkalibacter wakoensis JCM 9140</name>
    <dbReference type="NCBI Taxonomy" id="1236970"/>
    <lineage>
        <taxon>Bacteria</taxon>
        <taxon>Bacillati</taxon>
        <taxon>Bacillota</taxon>
        <taxon>Bacilli</taxon>
        <taxon>Bacillales</taxon>
        <taxon>Bacillaceae</taxon>
        <taxon>Halalkalibacter</taxon>
    </lineage>
</organism>
<evidence type="ECO:0000256" key="2">
    <source>
        <dbReference type="ARBA" id="ARBA00022679"/>
    </source>
</evidence>
<dbReference type="Gene3D" id="3.40.50.150">
    <property type="entry name" value="Vaccinia Virus protein VP39"/>
    <property type="match status" value="1"/>
</dbReference>
<reference evidence="4" key="1">
    <citation type="journal article" date="2014" name="Genome Announc.">
        <title>Draft Genome Sequences of Three Alkaliphilic Bacillus Strains, Bacillus wakoensis JCM 9140T, Bacillus akibai JCM 9157T, and Bacillus hemicellulosilyticus JCM 9152T.</title>
        <authorList>
            <person name="Yuki M."/>
            <person name="Oshima K."/>
            <person name="Suda W."/>
            <person name="Oshida Y."/>
            <person name="Kitamura K."/>
            <person name="Iida T."/>
            <person name="Hattori M."/>
            <person name="Ohkuma M."/>
        </authorList>
    </citation>
    <scope>NUCLEOTIDE SEQUENCE [LARGE SCALE GENOMIC DNA]</scope>
    <source>
        <strain evidence="4">JCM 9140</strain>
    </source>
</reference>
<dbReference type="EMBL" id="BAUT01000037">
    <property type="protein sequence ID" value="GAE27012.1"/>
    <property type="molecule type" value="Genomic_DNA"/>
</dbReference>
<dbReference type="SUPFAM" id="SSF53335">
    <property type="entry name" value="S-adenosyl-L-methionine-dependent methyltransferases"/>
    <property type="match status" value="1"/>
</dbReference>
<dbReference type="InterPro" id="IPR029063">
    <property type="entry name" value="SAM-dependent_MTases_sf"/>
</dbReference>